<dbReference type="Proteomes" id="UP001499978">
    <property type="component" value="Unassembled WGS sequence"/>
</dbReference>
<dbReference type="PANTHER" id="PTHR43394">
    <property type="entry name" value="ATP-DEPENDENT PERMEASE MDL1, MITOCHONDRIAL"/>
    <property type="match status" value="1"/>
</dbReference>
<evidence type="ECO:0000259" key="6">
    <source>
        <dbReference type="PROSITE" id="PS50893"/>
    </source>
</evidence>
<evidence type="ECO:0000256" key="5">
    <source>
        <dbReference type="SAM" id="Phobius"/>
    </source>
</evidence>
<feature type="transmembrane region" description="Helical" evidence="5">
    <location>
        <begin position="244"/>
        <end position="264"/>
    </location>
</feature>
<feature type="domain" description="ABC transmembrane type-1" evidence="7">
    <location>
        <begin position="21"/>
        <end position="301"/>
    </location>
</feature>
<dbReference type="SUPFAM" id="SSF90123">
    <property type="entry name" value="ABC transporter transmembrane region"/>
    <property type="match status" value="1"/>
</dbReference>
<accession>A0ABN3NM31</accession>
<evidence type="ECO:0000313" key="8">
    <source>
        <dbReference type="EMBL" id="GAA2526681.1"/>
    </source>
</evidence>
<evidence type="ECO:0000256" key="2">
    <source>
        <dbReference type="ARBA" id="ARBA00022692"/>
    </source>
</evidence>
<dbReference type="EMBL" id="BAAARY010000012">
    <property type="protein sequence ID" value="GAA2526681.1"/>
    <property type="molecule type" value="Genomic_DNA"/>
</dbReference>
<keyword evidence="3 5" id="KW-1133">Transmembrane helix</keyword>
<dbReference type="InterPro" id="IPR017871">
    <property type="entry name" value="ABC_transporter-like_CS"/>
</dbReference>
<dbReference type="Pfam" id="PF00664">
    <property type="entry name" value="ABC_membrane"/>
    <property type="match status" value="1"/>
</dbReference>
<keyword evidence="8" id="KW-0547">Nucleotide-binding</keyword>
<dbReference type="InterPro" id="IPR003439">
    <property type="entry name" value="ABC_transporter-like_ATP-bd"/>
</dbReference>
<protein>
    <submittedName>
        <fullName evidence="8">ABC transporter ATP-binding protein</fullName>
    </submittedName>
</protein>
<dbReference type="Gene3D" id="1.20.1560.10">
    <property type="entry name" value="ABC transporter type 1, transmembrane domain"/>
    <property type="match status" value="1"/>
</dbReference>
<feature type="transmembrane region" description="Helical" evidence="5">
    <location>
        <begin position="20"/>
        <end position="45"/>
    </location>
</feature>
<dbReference type="InterPro" id="IPR011527">
    <property type="entry name" value="ABC1_TM_dom"/>
</dbReference>
<dbReference type="Pfam" id="PF00005">
    <property type="entry name" value="ABC_tran"/>
    <property type="match status" value="1"/>
</dbReference>
<dbReference type="PROSITE" id="PS50893">
    <property type="entry name" value="ABC_TRANSPORTER_2"/>
    <property type="match status" value="1"/>
</dbReference>
<evidence type="ECO:0000313" key="9">
    <source>
        <dbReference type="Proteomes" id="UP001499978"/>
    </source>
</evidence>
<keyword evidence="4 5" id="KW-0472">Membrane</keyword>
<dbReference type="GO" id="GO:0005524">
    <property type="term" value="F:ATP binding"/>
    <property type="evidence" value="ECO:0007669"/>
    <property type="project" value="UniProtKB-KW"/>
</dbReference>
<keyword evidence="9" id="KW-1185">Reference proteome</keyword>
<dbReference type="SUPFAM" id="SSF52540">
    <property type="entry name" value="P-loop containing nucleoside triphosphate hydrolases"/>
    <property type="match status" value="1"/>
</dbReference>
<evidence type="ECO:0000256" key="4">
    <source>
        <dbReference type="ARBA" id="ARBA00023136"/>
    </source>
</evidence>
<keyword evidence="2 5" id="KW-0812">Transmembrane</keyword>
<feature type="transmembrane region" description="Helical" evidence="5">
    <location>
        <begin position="150"/>
        <end position="173"/>
    </location>
</feature>
<dbReference type="InterPro" id="IPR027417">
    <property type="entry name" value="P-loop_NTPase"/>
</dbReference>
<dbReference type="PANTHER" id="PTHR43394:SF1">
    <property type="entry name" value="ATP-BINDING CASSETTE SUB-FAMILY B MEMBER 10, MITOCHONDRIAL"/>
    <property type="match status" value="1"/>
</dbReference>
<dbReference type="PROSITE" id="PS00211">
    <property type="entry name" value="ABC_TRANSPORTER_1"/>
    <property type="match status" value="1"/>
</dbReference>
<proteinExistence type="predicted"/>
<keyword evidence="8" id="KW-0067">ATP-binding</keyword>
<dbReference type="RefSeq" id="WP_344172877.1">
    <property type="nucleotide sequence ID" value="NZ_BAAARY010000012.1"/>
</dbReference>
<sequence length="554" mass="56472">MPSTARTLLRSVVDGQRRHVAASAVLAAGHQIGEALVPVLIGLIIDRAVARDLGWSGLAVGLTALAAVFATLSFSFRHSLRTGERAAFLGAHQLRLRVADRVLSPRGGVRRHTGALVNIATDDAQLLGDVNLAIPRAVAAAVGLVAGGGALLLVSAPLGTIILVATPLLLWAAHRLGLPLERRSHAGQETAARAAGLATDLVAGIRVLKGIGAEAAAARRYRDVSQASARAAVRAAAARSWQDGGMLILTGLLLALIAGVGGVLAADAAITVGDLVAAVGLAQFLVWPLSQFSWINGQLAQGRAAAGRLAELLNTPVAITGEQAAANPPRGRLQIDALRHRSLDGLTLAVGPGEIVAVVAGADDAQALVECLDRTATPTAGAITLDGTPLAALSPEAARSTLLVAAHDGDLFAGDLRSNLDAADNADPAQVTTAAERVGLRDLPDGLDTVVTEQGRSLSGGQRQRAALARALVADPPLLVLHDPTTAVDAVTEADIAAALAAARQDRATLLVTTSPALLAVAGRVHQLRDGRVVAVGEHADLVADADYRAATLT</sequence>
<comment type="subcellular location">
    <subcellularLocation>
        <location evidence="1">Cell membrane</location>
        <topology evidence="1">Multi-pass membrane protein</topology>
    </subcellularLocation>
</comment>
<reference evidence="8 9" key="1">
    <citation type="journal article" date="2019" name="Int. J. Syst. Evol. Microbiol.">
        <title>The Global Catalogue of Microorganisms (GCM) 10K type strain sequencing project: providing services to taxonomists for standard genome sequencing and annotation.</title>
        <authorList>
            <consortium name="The Broad Institute Genomics Platform"/>
            <consortium name="The Broad Institute Genome Sequencing Center for Infectious Disease"/>
            <person name="Wu L."/>
            <person name="Ma J."/>
        </authorList>
    </citation>
    <scope>NUCLEOTIDE SEQUENCE [LARGE SCALE GENOMIC DNA]</scope>
    <source>
        <strain evidence="8 9">JCM 3367</strain>
    </source>
</reference>
<feature type="domain" description="ABC transporter" evidence="6">
    <location>
        <begin position="307"/>
        <end position="553"/>
    </location>
</feature>
<organism evidence="8 9">
    <name type="scientific">Pilimelia columellifera subsp. columellifera</name>
    <dbReference type="NCBI Taxonomy" id="706583"/>
    <lineage>
        <taxon>Bacteria</taxon>
        <taxon>Bacillati</taxon>
        <taxon>Actinomycetota</taxon>
        <taxon>Actinomycetes</taxon>
        <taxon>Micromonosporales</taxon>
        <taxon>Micromonosporaceae</taxon>
        <taxon>Pilimelia</taxon>
    </lineage>
</organism>
<evidence type="ECO:0000259" key="7">
    <source>
        <dbReference type="PROSITE" id="PS50929"/>
    </source>
</evidence>
<feature type="transmembrane region" description="Helical" evidence="5">
    <location>
        <begin position="57"/>
        <end position="76"/>
    </location>
</feature>
<dbReference type="InterPro" id="IPR039421">
    <property type="entry name" value="Type_1_exporter"/>
</dbReference>
<feature type="transmembrane region" description="Helical" evidence="5">
    <location>
        <begin position="270"/>
        <end position="289"/>
    </location>
</feature>
<dbReference type="Gene3D" id="3.40.50.300">
    <property type="entry name" value="P-loop containing nucleotide triphosphate hydrolases"/>
    <property type="match status" value="1"/>
</dbReference>
<evidence type="ECO:0000256" key="1">
    <source>
        <dbReference type="ARBA" id="ARBA00004651"/>
    </source>
</evidence>
<evidence type="ECO:0000256" key="3">
    <source>
        <dbReference type="ARBA" id="ARBA00022989"/>
    </source>
</evidence>
<comment type="caution">
    <text evidence="8">The sequence shown here is derived from an EMBL/GenBank/DDBJ whole genome shotgun (WGS) entry which is preliminary data.</text>
</comment>
<dbReference type="PROSITE" id="PS50929">
    <property type="entry name" value="ABC_TM1F"/>
    <property type="match status" value="1"/>
</dbReference>
<gene>
    <name evidence="8" type="ORF">GCM10010201_26780</name>
</gene>
<name>A0ABN3NM31_9ACTN</name>
<dbReference type="InterPro" id="IPR036640">
    <property type="entry name" value="ABC1_TM_sf"/>
</dbReference>